<comment type="similarity">
    <text evidence="2">Belongs to the LemA family.</text>
</comment>
<keyword evidence="3" id="KW-0812">Transmembrane</keyword>
<proteinExistence type="inferred from homology"/>
<name>A0AAU7FCY4_9NEIS</name>
<evidence type="ECO:0000256" key="6">
    <source>
        <dbReference type="SAM" id="Coils"/>
    </source>
</evidence>
<dbReference type="Pfam" id="PF04011">
    <property type="entry name" value="LemA"/>
    <property type="match status" value="1"/>
</dbReference>
<dbReference type="InterPro" id="IPR007156">
    <property type="entry name" value="MamQ_LemA"/>
</dbReference>
<keyword evidence="5" id="KW-0472">Membrane</keyword>
<reference evidence="7" key="1">
    <citation type="submission" date="2024-05" db="EMBL/GenBank/DDBJ databases">
        <authorList>
            <person name="Yang L."/>
            <person name="Pan L."/>
        </authorList>
    </citation>
    <scope>NUCLEOTIDE SEQUENCE</scope>
    <source>
        <strain evidence="7">FCG-7</strain>
    </source>
</reference>
<gene>
    <name evidence="7" type="ORF">ABHF33_06525</name>
</gene>
<dbReference type="Gene3D" id="1.20.1440.20">
    <property type="entry name" value="LemA-like domain"/>
    <property type="match status" value="1"/>
</dbReference>
<dbReference type="RefSeq" id="WP_348946152.1">
    <property type="nucleotide sequence ID" value="NZ_CP157355.1"/>
</dbReference>
<evidence type="ECO:0000313" key="7">
    <source>
        <dbReference type="EMBL" id="XBM01915.1"/>
    </source>
</evidence>
<sequence length="319" mass="34831">MEFISDVFSFLFWAALILGGLALWCYNGLRRSAENVKEAWSNIGVVAKKQISLINQLIDVVKSYEDSEKLVMLKVSEDSSLTSIQNMVHQSTVALNTMAGLAQKFPDLKSNQQYNRLIDSIQQVEAQLHGYREQYNAVTKAYNVERGKIPHVFISSQLGFKSAPYLEFSGGEEIHDMGVLKTIGGDDAERLNALIGNASGKVLQLGKTAAGAGMQIGKQAASAGKQLLDKGSSKLKEITVVDYFYLDAERKPQGPVQWDALLALHADGHIGDETLVCSKSQMGSSDWQALKILIEAEQASALPPIPELPPIPAEAEKTH</sequence>
<evidence type="ECO:0000256" key="5">
    <source>
        <dbReference type="ARBA" id="ARBA00023136"/>
    </source>
</evidence>
<evidence type="ECO:0000256" key="3">
    <source>
        <dbReference type="ARBA" id="ARBA00022692"/>
    </source>
</evidence>
<keyword evidence="6" id="KW-0175">Coiled coil</keyword>
<dbReference type="EMBL" id="CP157355">
    <property type="protein sequence ID" value="XBM01915.1"/>
    <property type="molecule type" value="Genomic_DNA"/>
</dbReference>
<dbReference type="PANTHER" id="PTHR34478">
    <property type="entry name" value="PROTEIN LEMA"/>
    <property type="match status" value="1"/>
</dbReference>
<evidence type="ECO:0000256" key="2">
    <source>
        <dbReference type="ARBA" id="ARBA00008854"/>
    </source>
</evidence>
<protein>
    <submittedName>
        <fullName evidence="7">LemA family protein</fullName>
    </submittedName>
</protein>
<dbReference type="KEGG" id="cmav:ABHF33_06525"/>
<dbReference type="GO" id="GO:0016020">
    <property type="term" value="C:membrane"/>
    <property type="evidence" value="ECO:0007669"/>
    <property type="project" value="UniProtKB-SubCell"/>
</dbReference>
<dbReference type="AlphaFoldDB" id="A0AAU7FCY4"/>
<organism evidence="7">
    <name type="scientific">Chitinibacter mangrovi</name>
    <dbReference type="NCBI Taxonomy" id="3153927"/>
    <lineage>
        <taxon>Bacteria</taxon>
        <taxon>Pseudomonadati</taxon>
        <taxon>Pseudomonadota</taxon>
        <taxon>Betaproteobacteria</taxon>
        <taxon>Neisseriales</taxon>
        <taxon>Chitinibacteraceae</taxon>
        <taxon>Chitinibacter</taxon>
    </lineage>
</organism>
<dbReference type="InterPro" id="IPR023353">
    <property type="entry name" value="LemA-like_dom_sf"/>
</dbReference>
<dbReference type="PANTHER" id="PTHR34478:SF1">
    <property type="entry name" value="PROTEIN LEMA"/>
    <property type="match status" value="1"/>
</dbReference>
<comment type="subcellular location">
    <subcellularLocation>
        <location evidence="1">Membrane</location>
        <topology evidence="1">Single-pass membrane protein</topology>
    </subcellularLocation>
</comment>
<feature type="coiled-coil region" evidence="6">
    <location>
        <begin position="114"/>
        <end position="141"/>
    </location>
</feature>
<accession>A0AAU7FCY4</accession>
<evidence type="ECO:0000256" key="4">
    <source>
        <dbReference type="ARBA" id="ARBA00022989"/>
    </source>
</evidence>
<dbReference type="SUPFAM" id="SSF140478">
    <property type="entry name" value="LemA-like"/>
    <property type="match status" value="1"/>
</dbReference>
<evidence type="ECO:0000256" key="1">
    <source>
        <dbReference type="ARBA" id="ARBA00004167"/>
    </source>
</evidence>
<keyword evidence="4" id="KW-1133">Transmembrane helix</keyword>